<dbReference type="GO" id="GO:0008955">
    <property type="term" value="F:peptidoglycan glycosyltransferase activity"/>
    <property type="evidence" value="ECO:0007669"/>
    <property type="project" value="UniProtKB-EC"/>
</dbReference>
<evidence type="ECO:0000313" key="24">
    <source>
        <dbReference type="Proteomes" id="UP000184052"/>
    </source>
</evidence>
<evidence type="ECO:0000256" key="7">
    <source>
        <dbReference type="ARBA" id="ARBA00022692"/>
    </source>
</evidence>
<dbReference type="STRING" id="1121476.SAMN02745751_00959"/>
<name>A0A1M6DL14_9FIRM</name>
<dbReference type="GO" id="GO:0015648">
    <property type="term" value="F:lipid-linked peptidoglycan transporter activity"/>
    <property type="evidence" value="ECO:0007669"/>
    <property type="project" value="TreeGrafter"/>
</dbReference>
<keyword evidence="8" id="KW-0133">Cell shape</keyword>
<evidence type="ECO:0000256" key="6">
    <source>
        <dbReference type="ARBA" id="ARBA00022679"/>
    </source>
</evidence>
<feature type="transmembrane region" description="Helical" evidence="22">
    <location>
        <begin position="334"/>
        <end position="359"/>
    </location>
</feature>
<keyword evidence="11 22" id="KW-0472">Membrane</keyword>
<dbReference type="InterPro" id="IPR001182">
    <property type="entry name" value="FtsW/RodA"/>
</dbReference>
<evidence type="ECO:0000256" key="4">
    <source>
        <dbReference type="ARBA" id="ARBA00022618"/>
    </source>
</evidence>
<accession>A0A1M6DL14</accession>
<evidence type="ECO:0000256" key="5">
    <source>
        <dbReference type="ARBA" id="ARBA00022676"/>
    </source>
</evidence>
<dbReference type="NCBIfam" id="TIGR02614">
    <property type="entry name" value="ftsW"/>
    <property type="match status" value="1"/>
</dbReference>
<dbReference type="EC" id="2.4.99.28" evidence="19"/>
<keyword evidence="9" id="KW-0573">Peptidoglycan synthesis</keyword>
<evidence type="ECO:0000256" key="2">
    <source>
        <dbReference type="ARBA" id="ARBA00004752"/>
    </source>
</evidence>
<dbReference type="RefSeq" id="WP_073047959.1">
    <property type="nucleotide sequence ID" value="NZ_FQZL01000006.1"/>
</dbReference>
<dbReference type="GO" id="GO:0009252">
    <property type="term" value="P:peptidoglycan biosynthetic process"/>
    <property type="evidence" value="ECO:0007669"/>
    <property type="project" value="UniProtKB-KW"/>
</dbReference>
<dbReference type="GO" id="GO:0051301">
    <property type="term" value="P:cell division"/>
    <property type="evidence" value="ECO:0007669"/>
    <property type="project" value="UniProtKB-KW"/>
</dbReference>
<feature type="transmembrane region" description="Helical" evidence="22">
    <location>
        <begin position="50"/>
        <end position="70"/>
    </location>
</feature>
<evidence type="ECO:0000256" key="10">
    <source>
        <dbReference type="ARBA" id="ARBA00022989"/>
    </source>
</evidence>
<protein>
    <recommendedName>
        <fullName evidence="17">Probable peptidoglycan glycosyltransferase FtsW</fullName>
        <ecNumber evidence="19">2.4.99.28</ecNumber>
    </recommendedName>
    <alternativeName>
        <fullName evidence="18">Cell division protein FtsW</fullName>
    </alternativeName>
    <alternativeName>
        <fullName evidence="15">Cell wall polymerase</fullName>
    </alternativeName>
    <alternativeName>
        <fullName evidence="14">Peptidoglycan polymerase</fullName>
    </alternativeName>
</protein>
<comment type="subcellular location">
    <subcellularLocation>
        <location evidence="1">Cell membrane</location>
        <topology evidence="1">Multi-pass membrane protein</topology>
    </subcellularLocation>
</comment>
<evidence type="ECO:0000256" key="11">
    <source>
        <dbReference type="ARBA" id="ARBA00023136"/>
    </source>
</evidence>
<comment type="function">
    <text evidence="21">Peptidoglycan polymerase that is essential for cell division.</text>
</comment>
<dbReference type="GO" id="GO:0008360">
    <property type="term" value="P:regulation of cell shape"/>
    <property type="evidence" value="ECO:0007669"/>
    <property type="project" value="UniProtKB-KW"/>
</dbReference>
<evidence type="ECO:0000256" key="22">
    <source>
        <dbReference type="SAM" id="Phobius"/>
    </source>
</evidence>
<dbReference type="Proteomes" id="UP000184052">
    <property type="component" value="Unassembled WGS sequence"/>
</dbReference>
<evidence type="ECO:0000256" key="19">
    <source>
        <dbReference type="ARBA" id="ARBA00044770"/>
    </source>
</evidence>
<feature type="transmembrane region" description="Helical" evidence="22">
    <location>
        <begin position="180"/>
        <end position="203"/>
    </location>
</feature>
<dbReference type="PANTHER" id="PTHR30474">
    <property type="entry name" value="CELL CYCLE PROTEIN"/>
    <property type="match status" value="1"/>
</dbReference>
<evidence type="ECO:0000256" key="12">
    <source>
        <dbReference type="ARBA" id="ARBA00023306"/>
    </source>
</evidence>
<organism evidence="23 24">
    <name type="scientific">Dethiosulfatibacter aminovorans DSM 17477</name>
    <dbReference type="NCBI Taxonomy" id="1121476"/>
    <lineage>
        <taxon>Bacteria</taxon>
        <taxon>Bacillati</taxon>
        <taxon>Bacillota</taxon>
        <taxon>Tissierellia</taxon>
        <taxon>Dethiosulfatibacter</taxon>
    </lineage>
</organism>
<dbReference type="EMBL" id="FQZL01000006">
    <property type="protein sequence ID" value="SHI73946.1"/>
    <property type="molecule type" value="Genomic_DNA"/>
</dbReference>
<keyword evidence="24" id="KW-1185">Reference proteome</keyword>
<feature type="transmembrane region" description="Helical" evidence="22">
    <location>
        <begin position="263"/>
        <end position="289"/>
    </location>
</feature>
<evidence type="ECO:0000256" key="14">
    <source>
        <dbReference type="ARBA" id="ARBA00032370"/>
    </source>
</evidence>
<dbReference type="GO" id="GO:0071555">
    <property type="term" value="P:cell wall organization"/>
    <property type="evidence" value="ECO:0007669"/>
    <property type="project" value="UniProtKB-KW"/>
</dbReference>
<proteinExistence type="inferred from homology"/>
<dbReference type="GO" id="GO:0032153">
    <property type="term" value="C:cell division site"/>
    <property type="evidence" value="ECO:0007669"/>
    <property type="project" value="TreeGrafter"/>
</dbReference>
<keyword evidence="3" id="KW-1003">Cell membrane</keyword>
<reference evidence="23 24" key="1">
    <citation type="submission" date="2016-11" db="EMBL/GenBank/DDBJ databases">
        <authorList>
            <person name="Jaros S."/>
            <person name="Januszkiewicz K."/>
            <person name="Wedrychowicz H."/>
        </authorList>
    </citation>
    <scope>NUCLEOTIDE SEQUENCE [LARGE SCALE GENOMIC DNA]</scope>
    <source>
        <strain evidence="23 24">DSM 17477</strain>
    </source>
</reference>
<evidence type="ECO:0000256" key="1">
    <source>
        <dbReference type="ARBA" id="ARBA00004651"/>
    </source>
</evidence>
<keyword evidence="4 23" id="KW-0132">Cell division</keyword>
<dbReference type="OrthoDB" id="9812661at2"/>
<keyword evidence="5" id="KW-0328">Glycosyltransferase</keyword>
<keyword evidence="12" id="KW-0131">Cell cycle</keyword>
<keyword evidence="10 22" id="KW-1133">Transmembrane helix</keyword>
<keyword evidence="6" id="KW-0808">Transferase</keyword>
<evidence type="ECO:0000256" key="16">
    <source>
        <dbReference type="ARBA" id="ARBA00038053"/>
    </source>
</evidence>
<comment type="catalytic activity">
    <reaction evidence="20">
        <text>[GlcNAc-(1-&gt;4)-Mur2Ac(oyl-L-Ala-gamma-D-Glu-L-Lys-D-Ala-D-Ala)](n)-di-trans,octa-cis-undecaprenyl diphosphate + beta-D-GlcNAc-(1-&gt;4)-Mur2Ac(oyl-L-Ala-gamma-D-Glu-L-Lys-D-Ala-D-Ala)-di-trans,octa-cis-undecaprenyl diphosphate = [GlcNAc-(1-&gt;4)-Mur2Ac(oyl-L-Ala-gamma-D-Glu-L-Lys-D-Ala-D-Ala)](n+1)-di-trans,octa-cis-undecaprenyl diphosphate + di-trans,octa-cis-undecaprenyl diphosphate + H(+)</text>
        <dbReference type="Rhea" id="RHEA:23708"/>
        <dbReference type="Rhea" id="RHEA-COMP:9602"/>
        <dbReference type="Rhea" id="RHEA-COMP:9603"/>
        <dbReference type="ChEBI" id="CHEBI:15378"/>
        <dbReference type="ChEBI" id="CHEBI:58405"/>
        <dbReference type="ChEBI" id="CHEBI:60033"/>
        <dbReference type="ChEBI" id="CHEBI:78435"/>
        <dbReference type="EC" id="2.4.99.28"/>
    </reaction>
</comment>
<evidence type="ECO:0000256" key="21">
    <source>
        <dbReference type="ARBA" id="ARBA00049966"/>
    </source>
</evidence>
<feature type="transmembrane region" description="Helical" evidence="22">
    <location>
        <begin position="77"/>
        <end position="97"/>
    </location>
</feature>
<evidence type="ECO:0000256" key="3">
    <source>
        <dbReference type="ARBA" id="ARBA00022475"/>
    </source>
</evidence>
<feature type="transmembrane region" description="Helical" evidence="22">
    <location>
        <begin position="224"/>
        <end position="243"/>
    </location>
</feature>
<dbReference type="InterPro" id="IPR013437">
    <property type="entry name" value="FtsW"/>
</dbReference>
<dbReference type="Pfam" id="PF01098">
    <property type="entry name" value="FTSW_RODA_SPOVE"/>
    <property type="match status" value="1"/>
</dbReference>
<keyword evidence="13" id="KW-0961">Cell wall biogenesis/degradation</keyword>
<sequence>MENRKTIDWLLFLTTLIIVLFGFVMVYSSSYPDGYYNFQGNGFFFLKKQIIAGVLGFVAMIVTSFIDYRIYRKLNKIFLGVILLAGFSLFTAAGTTANGAQRWVSIGALSIQPSDIIKVTAIVYMAYFLEKNNDFIKKFGRGYIPVLAMIGMFAGIIVIQNDLSTSFVLALTLGVMYLCAGANILHVFLTIMIGASGIAYFIVNEPFRKLRLISFLDPFEYKLSIGWQVVQSIYALGTGGLFGLGLGKSRQKFFYIPESYNDFIFSIIGEELGFIGCFIVILFYIVIIWRGFRIAINANDLFGSFLAVGITALIGIQALVHIAVVTSSMPPTGIALPFISAGGTSLMIFMAAMGILLNISKNSI</sequence>
<dbReference type="GO" id="GO:0005886">
    <property type="term" value="C:plasma membrane"/>
    <property type="evidence" value="ECO:0007669"/>
    <property type="project" value="UniProtKB-SubCell"/>
</dbReference>
<dbReference type="PANTHER" id="PTHR30474:SF2">
    <property type="entry name" value="PEPTIDOGLYCAN GLYCOSYLTRANSFERASE FTSW-RELATED"/>
    <property type="match status" value="1"/>
</dbReference>
<evidence type="ECO:0000256" key="18">
    <source>
        <dbReference type="ARBA" id="ARBA00041418"/>
    </source>
</evidence>
<evidence type="ECO:0000256" key="17">
    <source>
        <dbReference type="ARBA" id="ARBA00041185"/>
    </source>
</evidence>
<comment type="similarity">
    <text evidence="16">Belongs to the SEDS family. FtsW subfamily.</text>
</comment>
<feature type="transmembrane region" description="Helical" evidence="22">
    <location>
        <begin position="9"/>
        <end position="30"/>
    </location>
</feature>
<gene>
    <name evidence="23" type="ORF">SAMN02745751_00959</name>
</gene>
<evidence type="ECO:0000256" key="15">
    <source>
        <dbReference type="ARBA" id="ARBA00033270"/>
    </source>
</evidence>
<evidence type="ECO:0000256" key="8">
    <source>
        <dbReference type="ARBA" id="ARBA00022960"/>
    </source>
</evidence>
<evidence type="ECO:0000256" key="13">
    <source>
        <dbReference type="ARBA" id="ARBA00023316"/>
    </source>
</evidence>
<feature type="transmembrane region" description="Helical" evidence="22">
    <location>
        <begin position="141"/>
        <end position="160"/>
    </location>
</feature>
<keyword evidence="7 22" id="KW-0812">Transmembrane</keyword>
<feature type="transmembrane region" description="Helical" evidence="22">
    <location>
        <begin position="301"/>
        <end position="322"/>
    </location>
</feature>
<evidence type="ECO:0000256" key="20">
    <source>
        <dbReference type="ARBA" id="ARBA00049902"/>
    </source>
</evidence>
<comment type="pathway">
    <text evidence="2">Cell wall biogenesis; peptidoglycan biosynthesis.</text>
</comment>
<evidence type="ECO:0000256" key="9">
    <source>
        <dbReference type="ARBA" id="ARBA00022984"/>
    </source>
</evidence>
<dbReference type="AlphaFoldDB" id="A0A1M6DL14"/>
<evidence type="ECO:0000313" key="23">
    <source>
        <dbReference type="EMBL" id="SHI73946.1"/>
    </source>
</evidence>
<feature type="transmembrane region" description="Helical" evidence="22">
    <location>
        <begin position="103"/>
        <end position="129"/>
    </location>
</feature>